<dbReference type="AlphaFoldDB" id="A0A6A5C1B6"/>
<feature type="compositionally biased region" description="Low complexity" evidence="5">
    <location>
        <begin position="89"/>
        <end position="121"/>
    </location>
</feature>
<dbReference type="InterPro" id="IPR008930">
    <property type="entry name" value="Terpenoid_cyclase/PrenylTrfase"/>
</dbReference>
<dbReference type="GO" id="GO:0005811">
    <property type="term" value="C:lipid droplet"/>
    <property type="evidence" value="ECO:0007669"/>
    <property type="project" value="InterPro"/>
</dbReference>
<evidence type="ECO:0000259" key="7">
    <source>
        <dbReference type="Pfam" id="PF13249"/>
    </source>
</evidence>
<dbReference type="Proteomes" id="UP000444721">
    <property type="component" value="Unassembled WGS sequence"/>
</dbReference>
<name>A0A6A5C1B6_NAEFO</name>
<dbReference type="GO" id="GO:0031559">
    <property type="term" value="F:oxidosqualene cyclase activity"/>
    <property type="evidence" value="ECO:0007669"/>
    <property type="project" value="UniProtKB-ARBA"/>
</dbReference>
<dbReference type="FunFam" id="1.50.10.20:FF:000002">
    <property type="entry name" value="Terpene cyclase/mutase family member"/>
    <property type="match status" value="1"/>
</dbReference>
<keyword evidence="2" id="KW-0677">Repeat</keyword>
<dbReference type="SUPFAM" id="SSF48239">
    <property type="entry name" value="Terpenoid cyclases/Protein prenyltransferases"/>
    <property type="match status" value="2"/>
</dbReference>
<feature type="domain" description="Squalene cyclase N-terminal" evidence="7">
    <location>
        <begin position="149"/>
        <end position="408"/>
    </location>
</feature>
<dbReference type="Gene3D" id="1.50.10.20">
    <property type="match status" value="2"/>
</dbReference>
<dbReference type="CDD" id="cd02892">
    <property type="entry name" value="SQCY_1"/>
    <property type="match status" value="1"/>
</dbReference>
<evidence type="ECO:0000256" key="2">
    <source>
        <dbReference type="ARBA" id="ARBA00022737"/>
    </source>
</evidence>
<dbReference type="PANTHER" id="PTHR11764">
    <property type="entry name" value="TERPENE CYCLASE/MUTASE FAMILY MEMBER"/>
    <property type="match status" value="1"/>
</dbReference>
<feature type="region of interest" description="Disordered" evidence="5">
    <location>
        <begin position="86"/>
        <end position="122"/>
    </location>
</feature>
<dbReference type="EMBL" id="VFQX01000017">
    <property type="protein sequence ID" value="KAF0980751.1"/>
    <property type="molecule type" value="Genomic_DNA"/>
</dbReference>
<feature type="domain" description="Squalene cyclase C-terminal" evidence="6">
    <location>
        <begin position="624"/>
        <end position="865"/>
    </location>
</feature>
<protein>
    <recommendedName>
        <fullName evidence="4">Terpene cyclase/mutase family member</fullName>
        <ecNumber evidence="4">5.4.99.-</ecNumber>
    </recommendedName>
</protein>
<accession>A0A6A5C1B6</accession>
<keyword evidence="9" id="KW-1185">Reference proteome</keyword>
<dbReference type="RefSeq" id="XP_044565464.1">
    <property type="nucleotide sequence ID" value="XM_044703842.1"/>
</dbReference>
<sequence length="876" mass="100766">MSHLTQILEQFNFREYDYDAHKDEPIEWRLVVKEGRQRWIPFPQSILKQFNAPQSLIDIHLLNKPSNFELPNTYVNDIPLNLDVSHSGSTNSNSNNNNSSSSSSNSNSSDDDSTVNNDTTSPLDYVFNKTNNYQSNLSESMVNERLLKAIDFYGSVQTDDGHWAGDYGGPMFLLPGIVIVMYICGEKLPRPFRYEMIRYIQSKQNKDGGYGLHIEGHSTIFGTVLNYVALRLLGVSSSHQFMKQTLEFLSKEPANGTLGCPQWAKLYLCVLGLMHWDCIDPIPPELWLLPDWFPYIQPGKWWCHCRVVYLPMAYLYGLGKVYDRAESDTLIQELRNELYMNVSGIEYSKQPWSKFRSYVNPRDNYHPFTQLYASMIHVFVAYEKYFKIGYFRKRALDTCIDHIKYEDSVTNHICIGPVNKVLNMLSVYFHEGSQTEHFQAHLDRVYDYLWLSDDGMKYQGYNGSQLWDTAFATQAIAEYYKRFKTSNGSINIQPLLDRPSHLQTLLKAYNFINFTQVKEDVPNRMAYYRQQSKGGWPFSTKDHGWPISDCTAEGIKSVLSIHDLFGLKEEDSNHQRRPCLVVDLLTPISSKWTQNPLSGLIHGGGDEGGEKEDEQYLLLDEERLTYAVRVILSMFNEGTNGGWATYELSRTHSWIEIINPAALYGEIMIDYPHTECTSACITALLQFKKFYPNSPYIPLIDDSIKHAISVIESKQTPEGGWYGGWAVCFCYGTWFAITALNAIDPVNNVYSKNEIVRKGLDFIVSKQQEQDGGWGESYLSCVTHKYSQSETSRVINTAWALLSLMTGDYPNLKVIEMGIYFLLRKQLPNGDFPQESISGVFNHNCMITYTNYRNIFPIWALSMYMRKYHPVVVKEQ</sequence>
<dbReference type="OMA" id="CWARQTI"/>
<gene>
    <name evidence="8" type="ORF">FDP41_013234</name>
</gene>
<dbReference type="InterPro" id="IPR032697">
    <property type="entry name" value="SQ_cyclase_N"/>
</dbReference>
<comment type="caution">
    <text evidence="8">The sequence shown here is derived from an EMBL/GenBank/DDBJ whole genome shotgun (WGS) entry which is preliminary data.</text>
</comment>
<dbReference type="VEuPathDB" id="AmoebaDB:NfTy_036360"/>
<dbReference type="Pfam" id="PF13249">
    <property type="entry name" value="SQHop_cyclase_N"/>
    <property type="match status" value="1"/>
</dbReference>
<evidence type="ECO:0000313" key="9">
    <source>
        <dbReference type="Proteomes" id="UP000444721"/>
    </source>
</evidence>
<dbReference type="InterPro" id="IPR032696">
    <property type="entry name" value="SQ_cyclase_C"/>
</dbReference>
<proteinExistence type="inferred from homology"/>
<dbReference type="GO" id="GO:0016104">
    <property type="term" value="P:triterpenoid biosynthetic process"/>
    <property type="evidence" value="ECO:0007669"/>
    <property type="project" value="InterPro"/>
</dbReference>
<keyword evidence="3 4" id="KW-0413">Isomerase</keyword>
<evidence type="ECO:0000256" key="4">
    <source>
        <dbReference type="RuleBase" id="RU362003"/>
    </source>
</evidence>
<dbReference type="Pfam" id="PF13243">
    <property type="entry name" value="SQHop_cyclase_C"/>
    <property type="match status" value="1"/>
</dbReference>
<evidence type="ECO:0000256" key="3">
    <source>
        <dbReference type="ARBA" id="ARBA00023235"/>
    </source>
</evidence>
<evidence type="ECO:0000256" key="1">
    <source>
        <dbReference type="ARBA" id="ARBA00009755"/>
    </source>
</evidence>
<dbReference type="EC" id="5.4.99.-" evidence="4"/>
<dbReference type="SFLD" id="SFLDG01016">
    <property type="entry name" value="Prenyltransferase_Like_2"/>
    <property type="match status" value="1"/>
</dbReference>
<reference evidence="8 9" key="1">
    <citation type="journal article" date="2019" name="Sci. Rep.">
        <title>Nanopore sequencing improves the draft genome of the human pathogenic amoeba Naegleria fowleri.</title>
        <authorList>
            <person name="Liechti N."/>
            <person name="Schurch N."/>
            <person name="Bruggmann R."/>
            <person name="Wittwer M."/>
        </authorList>
    </citation>
    <scope>NUCLEOTIDE SEQUENCE [LARGE SCALE GENOMIC DNA]</scope>
    <source>
        <strain evidence="8 9">ATCC 30894</strain>
    </source>
</reference>
<dbReference type="VEuPathDB" id="AmoebaDB:NF0028170"/>
<evidence type="ECO:0000256" key="5">
    <source>
        <dbReference type="SAM" id="MobiDB-lite"/>
    </source>
</evidence>
<organism evidence="8 9">
    <name type="scientific">Naegleria fowleri</name>
    <name type="common">Brain eating amoeba</name>
    <dbReference type="NCBI Taxonomy" id="5763"/>
    <lineage>
        <taxon>Eukaryota</taxon>
        <taxon>Discoba</taxon>
        <taxon>Heterolobosea</taxon>
        <taxon>Tetramitia</taxon>
        <taxon>Eutetramitia</taxon>
        <taxon>Vahlkampfiidae</taxon>
        <taxon>Naegleria</taxon>
    </lineage>
</organism>
<evidence type="ECO:0000259" key="6">
    <source>
        <dbReference type="Pfam" id="PF13243"/>
    </source>
</evidence>
<dbReference type="NCBIfam" id="TIGR01787">
    <property type="entry name" value="squalene_cyclas"/>
    <property type="match status" value="1"/>
</dbReference>
<dbReference type="VEuPathDB" id="AmoebaDB:FDP41_013234"/>
<comment type="similarity">
    <text evidence="1 4">Belongs to the terpene cyclase/mutase family.</text>
</comment>
<dbReference type="PANTHER" id="PTHR11764:SF20">
    <property type="entry name" value="LANOSTEROL SYNTHASE"/>
    <property type="match status" value="1"/>
</dbReference>
<evidence type="ECO:0000313" key="8">
    <source>
        <dbReference type="EMBL" id="KAF0980751.1"/>
    </source>
</evidence>
<dbReference type="InterPro" id="IPR018333">
    <property type="entry name" value="Squalene_cyclase"/>
</dbReference>
<dbReference type="GeneID" id="68120449"/>
<dbReference type="OrthoDB" id="21502at2759"/>